<name>A0AAP5LQX6_PAEAM</name>
<comment type="caution">
    <text evidence="3">The sequence shown here is derived from an EMBL/GenBank/DDBJ whole genome shotgun (WGS) entry which is preliminary data.</text>
</comment>
<feature type="transmembrane region" description="Helical" evidence="2">
    <location>
        <begin position="21"/>
        <end position="43"/>
    </location>
</feature>
<organism evidence="3 4">
    <name type="scientific">Paenibacillus amylolyticus</name>
    <dbReference type="NCBI Taxonomy" id="1451"/>
    <lineage>
        <taxon>Bacteria</taxon>
        <taxon>Bacillati</taxon>
        <taxon>Bacillota</taxon>
        <taxon>Bacilli</taxon>
        <taxon>Bacillales</taxon>
        <taxon>Paenibacillaceae</taxon>
        <taxon>Paenibacillus</taxon>
    </lineage>
</organism>
<protein>
    <submittedName>
        <fullName evidence="3">Uncharacterized protein</fullName>
    </submittedName>
</protein>
<reference evidence="3" key="1">
    <citation type="submission" date="2023-07" db="EMBL/GenBank/DDBJ databases">
        <title>Sorghum-associated microbial communities from plants grown in Nebraska, USA.</title>
        <authorList>
            <person name="Schachtman D."/>
        </authorList>
    </citation>
    <scope>NUCLEOTIDE SEQUENCE</scope>
    <source>
        <strain evidence="3">BE80</strain>
    </source>
</reference>
<gene>
    <name evidence="3" type="ORF">J2W91_004508</name>
</gene>
<dbReference type="EMBL" id="JAVDTR010000014">
    <property type="protein sequence ID" value="MDR6726003.1"/>
    <property type="molecule type" value="Genomic_DNA"/>
</dbReference>
<evidence type="ECO:0000256" key="1">
    <source>
        <dbReference type="SAM" id="MobiDB-lite"/>
    </source>
</evidence>
<sequence>MSFLFQIGFNLCLSLGRLTLFRLDMFILCFTDFAITMANFFFFESIKSLSYLPIVSSLIDGNICKDLWLFMVINSLRSMVAPCLIRREHKYEGRKEDYGKFCRIVQYTYNKASGGSQKKCKVVLQDQTPINPTGQRPPKLTGLSKARQGEQGGNRTQQIKLLHVASASHSKS</sequence>
<dbReference type="Proteomes" id="UP001254832">
    <property type="component" value="Unassembled WGS sequence"/>
</dbReference>
<keyword evidence="2" id="KW-0472">Membrane</keyword>
<feature type="region of interest" description="Disordered" evidence="1">
    <location>
        <begin position="127"/>
        <end position="159"/>
    </location>
</feature>
<accession>A0AAP5LQX6</accession>
<evidence type="ECO:0000256" key="2">
    <source>
        <dbReference type="SAM" id="Phobius"/>
    </source>
</evidence>
<evidence type="ECO:0000313" key="4">
    <source>
        <dbReference type="Proteomes" id="UP001254832"/>
    </source>
</evidence>
<keyword evidence="2" id="KW-0812">Transmembrane</keyword>
<proteinExistence type="predicted"/>
<keyword evidence="2" id="KW-1133">Transmembrane helix</keyword>
<dbReference type="AlphaFoldDB" id="A0AAP5LQX6"/>
<evidence type="ECO:0000313" key="3">
    <source>
        <dbReference type="EMBL" id="MDR6726003.1"/>
    </source>
</evidence>